<dbReference type="RefSeq" id="WP_209530090.1">
    <property type="nucleotide sequence ID" value="NZ_JAEEGA010000011.1"/>
</dbReference>
<evidence type="ECO:0000313" key="2">
    <source>
        <dbReference type="EMBL" id="MBP1042688.1"/>
    </source>
</evidence>
<name>A0A940SXT0_9ENTE</name>
<dbReference type="Proteomes" id="UP000674938">
    <property type="component" value="Unassembled WGS sequence"/>
</dbReference>
<proteinExistence type="predicted"/>
<feature type="transmembrane region" description="Helical" evidence="1">
    <location>
        <begin position="6"/>
        <end position="30"/>
    </location>
</feature>
<accession>A0A940SXT0</accession>
<evidence type="ECO:0000256" key="1">
    <source>
        <dbReference type="SAM" id="Phobius"/>
    </source>
</evidence>
<dbReference type="AlphaFoldDB" id="A0A940SXT0"/>
<gene>
    <name evidence="2" type="ORF">I6N95_16855</name>
</gene>
<protein>
    <submittedName>
        <fullName evidence="2">Uncharacterized protein</fullName>
    </submittedName>
</protein>
<comment type="caution">
    <text evidence="2">The sequence shown here is derived from an EMBL/GenBank/DDBJ whole genome shotgun (WGS) entry which is preliminary data.</text>
</comment>
<evidence type="ECO:0000313" key="3">
    <source>
        <dbReference type="Proteomes" id="UP000674938"/>
    </source>
</evidence>
<organism evidence="2 3">
    <name type="scientific">Vagococcus allomyrinae</name>
    <dbReference type="NCBI Taxonomy" id="2794353"/>
    <lineage>
        <taxon>Bacteria</taxon>
        <taxon>Bacillati</taxon>
        <taxon>Bacillota</taxon>
        <taxon>Bacilli</taxon>
        <taxon>Lactobacillales</taxon>
        <taxon>Enterococcaceae</taxon>
        <taxon>Vagococcus</taxon>
    </lineage>
</organism>
<dbReference type="EMBL" id="JAEEGA010000011">
    <property type="protein sequence ID" value="MBP1042688.1"/>
    <property type="molecule type" value="Genomic_DNA"/>
</dbReference>
<keyword evidence="1" id="KW-1133">Transmembrane helix</keyword>
<keyword evidence="1" id="KW-0472">Membrane</keyword>
<keyword evidence="1" id="KW-0812">Transmembrane</keyword>
<reference evidence="2" key="1">
    <citation type="submission" date="2020-12" db="EMBL/GenBank/DDBJ databases">
        <title>Vagococcus allomyrinae sp. nov. and Enterococcus lavae sp. nov., isolated from the larvae of Allomyrina dichotoma.</title>
        <authorList>
            <person name="Lee S.D."/>
        </authorList>
    </citation>
    <scope>NUCLEOTIDE SEQUENCE</scope>
    <source>
        <strain evidence="2">BWB3-3</strain>
    </source>
</reference>
<sequence length="213" mass="24828">MYSTNTLQFSLILAIVALVVSLISSVYFYLQIKGLKRDIVIYYSEDEEDNEENVAHHERPPRPDATAMGDTRIEWMNQITEYSEELINYTTAIFKASRTVIQQNIAIQKDLATAETHHLKTEQIANYHNSVDEYKVVTSKLRLTFFGDKKNAEILSTLKKINFVVEGEYEAQMDNDMSRHDALVEEYDRLIETYIDLTRKHLAIEWEKIKRGL</sequence>
<keyword evidence="3" id="KW-1185">Reference proteome</keyword>